<feature type="region of interest" description="Disordered" evidence="1">
    <location>
        <begin position="263"/>
        <end position="361"/>
    </location>
</feature>
<evidence type="ECO:0000313" key="2">
    <source>
        <dbReference type="EMBL" id="EER03116.1"/>
    </source>
</evidence>
<feature type="region of interest" description="Disordered" evidence="1">
    <location>
        <begin position="157"/>
        <end position="190"/>
    </location>
</feature>
<dbReference type="Proteomes" id="UP000007800">
    <property type="component" value="Unassembled WGS sequence"/>
</dbReference>
<reference evidence="2 3" key="1">
    <citation type="submission" date="2008-07" db="EMBL/GenBank/DDBJ databases">
        <authorList>
            <person name="El-Sayed N."/>
            <person name="Caler E."/>
            <person name="Inman J."/>
            <person name="Amedeo P."/>
            <person name="Hass B."/>
            <person name="Wortman J."/>
        </authorList>
    </citation>
    <scope>NUCLEOTIDE SEQUENCE [LARGE SCALE GENOMIC DNA]</scope>
    <source>
        <strain evidence="3">ATCC 50983 / TXsc</strain>
    </source>
</reference>
<dbReference type="GeneID" id="9051859"/>
<keyword evidence="3" id="KW-1185">Reference proteome</keyword>
<dbReference type="InParanoid" id="C5LJI7"/>
<dbReference type="OrthoDB" id="443218at2759"/>
<dbReference type="AlphaFoldDB" id="C5LJI7"/>
<accession>C5LJI7</accession>
<gene>
    <name evidence="2" type="ORF">Pmar_PMAR023228</name>
</gene>
<protein>
    <submittedName>
        <fullName evidence="2">Uncharacterized protein</fullName>
    </submittedName>
</protein>
<proteinExistence type="predicted"/>
<dbReference type="EMBL" id="GG682453">
    <property type="protein sequence ID" value="EER03116.1"/>
    <property type="molecule type" value="Genomic_DNA"/>
</dbReference>
<evidence type="ECO:0000313" key="3">
    <source>
        <dbReference type="Proteomes" id="UP000007800"/>
    </source>
</evidence>
<feature type="region of interest" description="Disordered" evidence="1">
    <location>
        <begin position="210"/>
        <end position="241"/>
    </location>
</feature>
<feature type="compositionally biased region" description="Low complexity" evidence="1">
    <location>
        <begin position="343"/>
        <end position="361"/>
    </location>
</feature>
<sequence>MSSPTTAPPTDDEITAISYETEDVGSVISSSKTKYTWRFEIGGQSYLVNLFVSWRSDKYRVVLNGYEQTMQVQKSGKFSYAFKFQGHYFKVVPSRYPDRWDLLIDTVPFYAYTARGKREQAIRLRQYYERRIAEKRQANETDDDEYREMQKQVALLRAQDGEDDSSSEEEESSEDENPQVPPPTDLASRIGHRNDYKQQMDAAENAFYSTQMPTFPDDPSTGGPQQASAAPPDMISFDSPDVWGPAAAGVAVAGMAAAQYGSNEAHGGRQADGNGDNVNPFAMGTTPGGGQQATAGSAFEAFDALTPPGGDQTLPQGYIPPPLGVQGVPATTTSSVISSQSAPYSQYGSQSMPQQQQWPSEASGSYYYYGTATSATDAKVQQQGSSPVAPAHAVAEQKR</sequence>
<feature type="compositionally biased region" description="Acidic residues" evidence="1">
    <location>
        <begin position="161"/>
        <end position="177"/>
    </location>
</feature>
<dbReference type="OMA" id="AISYETE"/>
<evidence type="ECO:0000256" key="1">
    <source>
        <dbReference type="SAM" id="MobiDB-lite"/>
    </source>
</evidence>
<feature type="region of interest" description="Disordered" evidence="1">
    <location>
        <begin position="376"/>
        <end position="399"/>
    </location>
</feature>
<feature type="compositionally biased region" description="Polar residues" evidence="1">
    <location>
        <begin position="329"/>
        <end position="342"/>
    </location>
</feature>
<organism evidence="3">
    <name type="scientific">Perkinsus marinus (strain ATCC 50983 / TXsc)</name>
    <dbReference type="NCBI Taxonomy" id="423536"/>
    <lineage>
        <taxon>Eukaryota</taxon>
        <taxon>Sar</taxon>
        <taxon>Alveolata</taxon>
        <taxon>Perkinsozoa</taxon>
        <taxon>Perkinsea</taxon>
        <taxon>Perkinsida</taxon>
        <taxon>Perkinsidae</taxon>
        <taxon>Perkinsus</taxon>
    </lineage>
</organism>
<dbReference type="RefSeq" id="XP_002771300.1">
    <property type="nucleotide sequence ID" value="XM_002771254.1"/>
</dbReference>
<name>C5LJI7_PERM5</name>